<protein>
    <recommendedName>
        <fullName evidence="5">Cytochrome c domain-containing protein</fullName>
    </recommendedName>
</protein>
<dbReference type="Gene3D" id="1.10.760.10">
    <property type="entry name" value="Cytochrome c-like domain"/>
    <property type="match status" value="1"/>
</dbReference>
<dbReference type="GO" id="GO:0046872">
    <property type="term" value="F:metal ion binding"/>
    <property type="evidence" value="ECO:0007669"/>
    <property type="project" value="UniProtKB-KW"/>
</dbReference>
<reference evidence="6 7" key="1">
    <citation type="submission" date="2017-05" db="EMBL/GenBank/DDBJ databases">
        <authorList>
            <person name="Song R."/>
            <person name="Chenine A.L."/>
            <person name="Ruprecht R.M."/>
        </authorList>
    </citation>
    <scope>NUCLEOTIDE SEQUENCE [LARGE SCALE GENOMIC DNA]</scope>
    <source>
        <strain evidence="6 7">CECT 8898</strain>
    </source>
</reference>
<evidence type="ECO:0000256" key="2">
    <source>
        <dbReference type="ARBA" id="ARBA00022723"/>
    </source>
</evidence>
<dbReference type="Proteomes" id="UP000207598">
    <property type="component" value="Unassembled WGS sequence"/>
</dbReference>
<keyword evidence="1 4" id="KW-0349">Heme</keyword>
<evidence type="ECO:0000313" key="6">
    <source>
        <dbReference type="EMBL" id="SMX41123.1"/>
    </source>
</evidence>
<dbReference type="InterPro" id="IPR036909">
    <property type="entry name" value="Cyt_c-like_dom_sf"/>
</dbReference>
<evidence type="ECO:0000256" key="1">
    <source>
        <dbReference type="ARBA" id="ARBA00022617"/>
    </source>
</evidence>
<dbReference type="RefSeq" id="WP_094021199.1">
    <property type="nucleotide sequence ID" value="NZ_FXYF01000005.1"/>
</dbReference>
<organism evidence="6 7">
    <name type="scientific">Maliponia aquimaris</name>
    <dbReference type="NCBI Taxonomy" id="1673631"/>
    <lineage>
        <taxon>Bacteria</taxon>
        <taxon>Pseudomonadati</taxon>
        <taxon>Pseudomonadota</taxon>
        <taxon>Alphaproteobacteria</taxon>
        <taxon>Rhodobacterales</taxon>
        <taxon>Paracoccaceae</taxon>
        <taxon>Maliponia</taxon>
    </lineage>
</organism>
<dbReference type="EMBL" id="FXYF01000005">
    <property type="protein sequence ID" value="SMX41123.1"/>
    <property type="molecule type" value="Genomic_DNA"/>
</dbReference>
<dbReference type="PROSITE" id="PS51007">
    <property type="entry name" value="CYTC"/>
    <property type="match status" value="1"/>
</dbReference>
<accession>A0A238KE82</accession>
<dbReference type="GO" id="GO:0009055">
    <property type="term" value="F:electron transfer activity"/>
    <property type="evidence" value="ECO:0007669"/>
    <property type="project" value="InterPro"/>
</dbReference>
<evidence type="ECO:0000313" key="7">
    <source>
        <dbReference type="Proteomes" id="UP000207598"/>
    </source>
</evidence>
<feature type="domain" description="Cytochrome c" evidence="5">
    <location>
        <begin position="47"/>
        <end position="86"/>
    </location>
</feature>
<keyword evidence="2 4" id="KW-0479">Metal-binding</keyword>
<evidence type="ECO:0000256" key="3">
    <source>
        <dbReference type="ARBA" id="ARBA00023004"/>
    </source>
</evidence>
<gene>
    <name evidence="6" type="ORF">MAA8898_02384</name>
</gene>
<evidence type="ECO:0000256" key="4">
    <source>
        <dbReference type="PROSITE-ProRule" id="PRU00433"/>
    </source>
</evidence>
<keyword evidence="7" id="KW-1185">Reference proteome</keyword>
<dbReference type="OrthoDB" id="9805202at2"/>
<dbReference type="SUPFAM" id="SSF46626">
    <property type="entry name" value="Cytochrome c"/>
    <property type="match status" value="1"/>
</dbReference>
<evidence type="ECO:0000259" key="5">
    <source>
        <dbReference type="PROSITE" id="PS51007"/>
    </source>
</evidence>
<dbReference type="GO" id="GO:0020037">
    <property type="term" value="F:heme binding"/>
    <property type="evidence" value="ECO:0007669"/>
    <property type="project" value="InterPro"/>
</dbReference>
<dbReference type="InterPro" id="IPR009056">
    <property type="entry name" value="Cyt_c-like_dom"/>
</dbReference>
<name>A0A238KE82_9RHOB</name>
<sequence length="86" mass="8788">MLALQLLGFVRRKPGNPVPTDQRNSVREGVRLVQAANAPTQTGALSDKALRGRGLFTGKAGCIACHNGGTSIAVLASHGGDILAAP</sequence>
<keyword evidence="3 4" id="KW-0408">Iron</keyword>
<proteinExistence type="predicted"/>
<dbReference type="AlphaFoldDB" id="A0A238KE82"/>